<keyword evidence="2" id="KW-1185">Reference proteome</keyword>
<organism evidence="1 2">
    <name type="scientific">Pseudoduganella aquatica</name>
    <dbReference type="NCBI Taxonomy" id="2660641"/>
    <lineage>
        <taxon>Bacteria</taxon>
        <taxon>Pseudomonadati</taxon>
        <taxon>Pseudomonadota</taxon>
        <taxon>Betaproteobacteria</taxon>
        <taxon>Burkholderiales</taxon>
        <taxon>Oxalobacteraceae</taxon>
        <taxon>Telluria group</taxon>
        <taxon>Pseudoduganella</taxon>
    </lineage>
</organism>
<protein>
    <recommendedName>
        <fullName evidence="3">DUF4440 domain-containing protein</fullName>
    </recommendedName>
</protein>
<proteinExistence type="predicted"/>
<dbReference type="Gene3D" id="3.10.450.50">
    <property type="match status" value="1"/>
</dbReference>
<dbReference type="SUPFAM" id="SSF54427">
    <property type="entry name" value="NTF2-like"/>
    <property type="match status" value="1"/>
</dbReference>
<reference evidence="1 2" key="1">
    <citation type="submission" date="2019-12" db="EMBL/GenBank/DDBJ databases">
        <title>Novel species isolated from a subtropical stream in China.</title>
        <authorList>
            <person name="Lu H."/>
        </authorList>
    </citation>
    <scope>NUCLEOTIDE SEQUENCE [LARGE SCALE GENOMIC DNA]</scope>
    <source>
        <strain evidence="1 2">FT127W</strain>
    </source>
</reference>
<accession>A0A7X4HC13</accession>
<comment type="caution">
    <text evidence="1">The sequence shown here is derived from an EMBL/GenBank/DDBJ whole genome shotgun (WGS) entry which is preliminary data.</text>
</comment>
<dbReference type="Proteomes" id="UP000450676">
    <property type="component" value="Unassembled WGS sequence"/>
</dbReference>
<evidence type="ECO:0000313" key="2">
    <source>
        <dbReference type="Proteomes" id="UP000450676"/>
    </source>
</evidence>
<sequence>MKTLDGMLSALYGTISGAAGAPRDWERLRSLFAPEGRMVVHGVNKSGEITTRVLTVSDYISRVTPVFAKEGFYETELARTTEAFGQIAHIFSTYESRHAPDEAKPFQRGMNSIQLVNDGQRWWIQSLVWQAETDKNPLPERYLKGKH</sequence>
<evidence type="ECO:0000313" key="1">
    <source>
        <dbReference type="EMBL" id="MYN08461.1"/>
    </source>
</evidence>
<gene>
    <name evidence="1" type="ORF">GTP77_14060</name>
</gene>
<name>A0A7X4HC13_9BURK</name>
<dbReference type="AlphaFoldDB" id="A0A7X4HC13"/>
<dbReference type="InterPro" id="IPR032710">
    <property type="entry name" value="NTF2-like_dom_sf"/>
</dbReference>
<dbReference type="EMBL" id="WWCU01000014">
    <property type="protein sequence ID" value="MYN08461.1"/>
    <property type="molecule type" value="Genomic_DNA"/>
</dbReference>
<evidence type="ECO:0008006" key="3">
    <source>
        <dbReference type="Google" id="ProtNLM"/>
    </source>
</evidence>